<evidence type="ECO:0000256" key="1">
    <source>
        <dbReference type="SAM" id="MobiDB-lite"/>
    </source>
</evidence>
<proteinExistence type="predicted"/>
<comment type="caution">
    <text evidence="3">The sequence shown here is derived from an EMBL/GenBank/DDBJ whole genome shotgun (WGS) entry which is preliminary data.</text>
</comment>
<feature type="transmembrane region" description="Helical" evidence="2">
    <location>
        <begin position="111"/>
        <end position="133"/>
    </location>
</feature>
<keyword evidence="4" id="KW-1185">Reference proteome</keyword>
<dbReference type="AlphaFoldDB" id="A0A3D8Q3Y5"/>
<feature type="transmembrane region" description="Helical" evidence="2">
    <location>
        <begin position="153"/>
        <end position="173"/>
    </location>
</feature>
<reference evidence="3 4" key="1">
    <citation type="journal article" date="2018" name="IMA Fungus">
        <title>IMA Genome-F 9: Draft genome sequence of Annulohypoxylon stygium, Aspergillus mulundensis, Berkeleyomyces basicola (syn. Thielaviopsis basicola), Ceratocystis smalleyi, two Cercospora beticola strains, Coleophoma cylindrospora, Fusarium fracticaudum, Phialophora cf. hyalina, and Morchella septimelata.</title>
        <authorList>
            <person name="Wingfield B.D."/>
            <person name="Bills G.F."/>
            <person name="Dong Y."/>
            <person name="Huang W."/>
            <person name="Nel W.J."/>
            <person name="Swalarsk-Parry B.S."/>
            <person name="Vaghefi N."/>
            <person name="Wilken P.M."/>
            <person name="An Z."/>
            <person name="de Beer Z.W."/>
            <person name="De Vos L."/>
            <person name="Chen L."/>
            <person name="Duong T.A."/>
            <person name="Gao Y."/>
            <person name="Hammerbacher A."/>
            <person name="Kikkert J.R."/>
            <person name="Li Y."/>
            <person name="Li H."/>
            <person name="Li K."/>
            <person name="Li Q."/>
            <person name="Liu X."/>
            <person name="Ma X."/>
            <person name="Naidoo K."/>
            <person name="Pethybridge S.J."/>
            <person name="Sun J."/>
            <person name="Steenkamp E.T."/>
            <person name="van der Nest M.A."/>
            <person name="van Wyk S."/>
            <person name="Wingfield M.J."/>
            <person name="Xiong C."/>
            <person name="Yue Q."/>
            <person name="Zhang X."/>
        </authorList>
    </citation>
    <scope>NUCLEOTIDE SEQUENCE [LARGE SCALE GENOMIC DNA]</scope>
    <source>
        <strain evidence="3 4">BP6252</strain>
    </source>
</reference>
<protein>
    <recommendedName>
        <fullName evidence="5">Integral membrane protein TmpA</fullName>
    </recommendedName>
</protein>
<dbReference type="PANTHER" id="PTHR33927">
    <property type="entry name" value="TRANSMEMBRANE PROTEIN"/>
    <property type="match status" value="1"/>
</dbReference>
<gene>
    <name evidence="3" type="ORF">BP6252_14091</name>
</gene>
<dbReference type="Proteomes" id="UP000256645">
    <property type="component" value="Unassembled WGS sequence"/>
</dbReference>
<feature type="transmembrane region" description="Helical" evidence="2">
    <location>
        <begin position="237"/>
        <end position="261"/>
    </location>
</feature>
<dbReference type="GO" id="GO:0075306">
    <property type="term" value="P:regulation of conidium formation"/>
    <property type="evidence" value="ECO:0007669"/>
    <property type="project" value="TreeGrafter"/>
</dbReference>
<feature type="transmembrane region" description="Helical" evidence="2">
    <location>
        <begin position="194"/>
        <end position="217"/>
    </location>
</feature>
<evidence type="ECO:0000313" key="3">
    <source>
        <dbReference type="EMBL" id="RDW56563.1"/>
    </source>
</evidence>
<accession>A0A3D8Q3Y5</accession>
<keyword evidence="2" id="KW-1133">Transmembrane helix</keyword>
<evidence type="ECO:0000313" key="4">
    <source>
        <dbReference type="Proteomes" id="UP000256645"/>
    </source>
</evidence>
<organism evidence="3 4">
    <name type="scientific">Coleophoma cylindrospora</name>
    <dbReference type="NCBI Taxonomy" id="1849047"/>
    <lineage>
        <taxon>Eukaryota</taxon>
        <taxon>Fungi</taxon>
        <taxon>Dikarya</taxon>
        <taxon>Ascomycota</taxon>
        <taxon>Pezizomycotina</taxon>
        <taxon>Leotiomycetes</taxon>
        <taxon>Helotiales</taxon>
        <taxon>Dermateaceae</taxon>
        <taxon>Coleophoma</taxon>
    </lineage>
</organism>
<sequence>MEKTYQPQPQPNLSDETTSYSLFPLPQVVEEEAAPPTQPRNVRKAVVSTTAGVPDTHIQPTSLVSDIPSDLKGKGFSSSVDAVSCVGFEGVQQYIHLETSHRTLPAVANAAAANLAVTGLIRVPYVVNLFYAVIRVVPPRSFPLFIRHITAEIPHFGGVYSGCGVAALFWYIALYGLVTREYVVSPPPGLQNGIALLVLMYLILCLILFILVAHPAVLGLPHPFRAGPGAGSGDPTILGFGAIPSILVAIVLTVAFFIPWLSLRKVPVTSEYLSSHAVRLHFNFATAGFAQGISVSKHPLKDWHRFAGIPNIDSSPGFSLIVSKAGDWTSAAINEQPRALWKRGTLTSGFGRNCLLFNRILLITTGSGMGPCLSLLAAPNRPPIRIWQTRSPQKTYGQEVLKMISMVDNNAVVIDSDKHGRQDMFPIAWDMVKDFNAEAVFIISRPNMVQKLVFEFEVRGIPAFGPVFDS</sequence>
<evidence type="ECO:0008006" key="5">
    <source>
        <dbReference type="Google" id="ProtNLM"/>
    </source>
</evidence>
<dbReference type="OrthoDB" id="3142841at2759"/>
<dbReference type="EMBL" id="PDLM01000038">
    <property type="protein sequence ID" value="RDW56563.1"/>
    <property type="molecule type" value="Genomic_DNA"/>
</dbReference>
<keyword evidence="2" id="KW-0812">Transmembrane</keyword>
<dbReference type="GO" id="GO:0048315">
    <property type="term" value="P:conidium formation"/>
    <property type="evidence" value="ECO:0007669"/>
    <property type="project" value="TreeGrafter"/>
</dbReference>
<dbReference type="InterPro" id="IPR052979">
    <property type="entry name" value="Adenylate-forming_domain"/>
</dbReference>
<evidence type="ECO:0000256" key="2">
    <source>
        <dbReference type="SAM" id="Phobius"/>
    </source>
</evidence>
<feature type="region of interest" description="Disordered" evidence="1">
    <location>
        <begin position="1"/>
        <end position="21"/>
    </location>
</feature>
<dbReference type="GO" id="GO:0005886">
    <property type="term" value="C:plasma membrane"/>
    <property type="evidence" value="ECO:0007669"/>
    <property type="project" value="TreeGrafter"/>
</dbReference>
<dbReference type="GO" id="GO:0043935">
    <property type="term" value="P:sexual sporulation resulting in formation of a cellular spore"/>
    <property type="evidence" value="ECO:0007669"/>
    <property type="project" value="TreeGrafter"/>
</dbReference>
<keyword evidence="2" id="KW-0472">Membrane</keyword>
<dbReference type="PANTHER" id="PTHR33927:SF3">
    <property type="entry name" value="INTEGRAL MEMBRANE PROTEIN TMPA"/>
    <property type="match status" value="1"/>
</dbReference>
<name>A0A3D8Q3Y5_9HELO</name>